<proteinExistence type="predicted"/>
<feature type="compositionally biased region" description="Polar residues" evidence="1">
    <location>
        <begin position="36"/>
        <end position="46"/>
    </location>
</feature>
<keyword evidence="3" id="KW-1185">Reference proteome</keyword>
<organism evidence="2 3">
    <name type="scientific">Trichinella zimbabwensis</name>
    <dbReference type="NCBI Taxonomy" id="268475"/>
    <lineage>
        <taxon>Eukaryota</taxon>
        <taxon>Metazoa</taxon>
        <taxon>Ecdysozoa</taxon>
        <taxon>Nematoda</taxon>
        <taxon>Enoplea</taxon>
        <taxon>Dorylaimia</taxon>
        <taxon>Trichinellida</taxon>
        <taxon>Trichinellidae</taxon>
        <taxon>Trichinella</taxon>
    </lineage>
</organism>
<dbReference type="EMBL" id="JYDP01005903">
    <property type="protein sequence ID" value="KRY93932.1"/>
    <property type="molecule type" value="Genomic_DNA"/>
</dbReference>
<evidence type="ECO:0000313" key="2">
    <source>
        <dbReference type="EMBL" id="KRY93932.1"/>
    </source>
</evidence>
<dbReference type="AlphaFoldDB" id="A0A0V1G744"/>
<dbReference type="Proteomes" id="UP000055024">
    <property type="component" value="Unassembled WGS sequence"/>
</dbReference>
<feature type="non-terminal residue" evidence="2">
    <location>
        <position position="1"/>
    </location>
</feature>
<comment type="caution">
    <text evidence="2">The sequence shown here is derived from an EMBL/GenBank/DDBJ whole genome shotgun (WGS) entry which is preliminary data.</text>
</comment>
<feature type="non-terminal residue" evidence="2">
    <location>
        <position position="46"/>
    </location>
</feature>
<name>A0A0V1G744_9BILA</name>
<accession>A0A0V1G744</accession>
<feature type="compositionally biased region" description="Polar residues" evidence="1">
    <location>
        <begin position="17"/>
        <end position="28"/>
    </location>
</feature>
<evidence type="ECO:0000313" key="3">
    <source>
        <dbReference type="Proteomes" id="UP000055024"/>
    </source>
</evidence>
<protein>
    <submittedName>
        <fullName evidence="2">Uncharacterized protein</fullName>
    </submittedName>
</protein>
<sequence>LKCAKNGFSGNFRENRPVSTQSAKNDFSGNFRENRPVSTQLVLNSP</sequence>
<gene>
    <name evidence="2" type="ORF">T11_4343</name>
</gene>
<evidence type="ECO:0000256" key="1">
    <source>
        <dbReference type="SAM" id="MobiDB-lite"/>
    </source>
</evidence>
<reference evidence="2 3" key="1">
    <citation type="submission" date="2015-01" db="EMBL/GenBank/DDBJ databases">
        <title>Evolution of Trichinella species and genotypes.</title>
        <authorList>
            <person name="Korhonen P.K."/>
            <person name="Edoardo P."/>
            <person name="Giuseppe L.R."/>
            <person name="Gasser R.B."/>
        </authorList>
    </citation>
    <scope>NUCLEOTIDE SEQUENCE [LARGE SCALE GENOMIC DNA]</scope>
    <source>
        <strain evidence="2">ISS1029</strain>
    </source>
</reference>
<feature type="region of interest" description="Disordered" evidence="1">
    <location>
        <begin position="1"/>
        <end position="46"/>
    </location>
</feature>